<reference evidence="21" key="2">
    <citation type="journal article" date="2018" name="Nat. Med.">
        <title>Expanded skin virome in DOCK8-deficient patients.</title>
        <authorList>
            <consortium name="NISC Comparative Sequencing Program"/>
            <person name="Tirosh O."/>
            <person name="Conlan S."/>
            <person name="Deming C."/>
            <person name="Lee-Lin S.Q."/>
            <person name="Huang X."/>
            <person name="Su H.C."/>
            <person name="Freeman A.F."/>
            <person name="Segre J.A."/>
            <person name="Kong H.H."/>
        </authorList>
    </citation>
    <scope>NUCLEOTIDE SEQUENCE</scope>
    <source>
        <strain evidence="21">HPV-mSK_181</strain>
    </source>
</reference>
<sequence length="95" mass="10613">MHGNSATMRDITLELEEIIMPSNLLCGEESLSPDLEEERATYKVDTLCDDCKTGIRICLVASELGVRRLQQLLIEELSLLCPGCSRVRLSHGRSH</sequence>
<evidence type="ECO:0000256" key="8">
    <source>
        <dbReference type="ARBA" id="ARBA00022830"/>
    </source>
</evidence>
<evidence type="ECO:0000256" key="3">
    <source>
        <dbReference type="ARBA" id="ARBA00022562"/>
    </source>
</evidence>
<feature type="short sequence motif" description="LXCXE motif; interaction with host RB1 and TMEM173/STING" evidence="18">
    <location>
        <begin position="24"/>
        <end position="28"/>
    </location>
</feature>
<evidence type="ECO:0000256" key="14">
    <source>
        <dbReference type="ARBA" id="ARBA00023200"/>
    </source>
</evidence>
<evidence type="ECO:0000256" key="1">
    <source>
        <dbReference type="ARBA" id="ARBA00022504"/>
    </source>
</evidence>
<comment type="subunit">
    <text evidence="18">Homodimer. Homooligomer. Interacts with host RB1; this interaction induces dissociation of RB1-E2F1 complex thereby disrupting RB1 activity. Interacts with host EP300; this interaction represses EP300 transcriptional activity. Interacts with protein E2; this interaction inhibits E7 oncogenic activity. Interacts with host TMEM173/STING; this interaction impairs the ability of TMEM173/STING to sense cytosolic DNA and promote the production of type I interferon (IFN-alpha and IFN-beta).</text>
</comment>
<keyword evidence="12 18" id="KW-0010">Activator</keyword>
<protein>
    <recommendedName>
        <fullName evidence="18 19">Protein E7</fullName>
    </recommendedName>
</protein>
<keyword evidence="10 18" id="KW-0805">Transcription regulation</keyword>
<evidence type="ECO:0000256" key="18">
    <source>
        <dbReference type="HAMAP-Rule" id="MF_04004"/>
    </source>
</evidence>
<keyword evidence="5 18" id="KW-1090">Inhibition of host innate immune response by virus</keyword>
<dbReference type="GO" id="GO:0003677">
    <property type="term" value="F:DNA binding"/>
    <property type="evidence" value="ECO:0007669"/>
    <property type="project" value="UniProtKB-UniRule"/>
</dbReference>
<organism evidence="20">
    <name type="scientific">Human papillomavirus</name>
    <dbReference type="NCBI Taxonomy" id="10566"/>
    <lineage>
        <taxon>Viruses</taxon>
        <taxon>Monodnaviria</taxon>
        <taxon>Shotokuvirae</taxon>
        <taxon>Cossaviricota</taxon>
        <taxon>Papovaviricetes</taxon>
        <taxon>Zurhausenvirales</taxon>
        <taxon>Papillomaviridae</taxon>
    </lineage>
</organism>
<comment type="domain">
    <text evidence="18">The E7 terminal domain is an intrinsically disordered domain, whose flexibility and conformational transitions confer target adaptability to the oncoprotein. It allows adaptation to a variety of protein targets and exposes the PEST degradation sequence that regulates its turnover in the cell.</text>
</comment>
<evidence type="ECO:0000256" key="5">
    <source>
        <dbReference type="ARBA" id="ARBA00022632"/>
    </source>
</evidence>
<reference evidence="20" key="1">
    <citation type="journal article" date="2016" name="J. Am. Acad. Dermatol.">
        <title>Human polyomavirus 6 and 7 are associated with pruritic and dyskeratotic dermatoses.</title>
        <authorList>
            <person name="Nguyen K.D."/>
            <person name="Lee E.E."/>
            <person name="Yue Y."/>
            <person name="Stork J."/>
            <person name="Pock L."/>
            <person name="North J.P."/>
            <person name="Vandergriff T."/>
            <person name="Cockerell C."/>
            <person name="Hosler G.A."/>
            <person name="Pastrana D.V."/>
            <person name="Buck C.B."/>
            <person name="Wang R.C."/>
        </authorList>
    </citation>
    <scope>NUCLEOTIDE SEQUENCE</scope>
    <source>
        <strain evidence="20">Dysk1</strain>
    </source>
</reference>
<evidence type="ECO:0000256" key="10">
    <source>
        <dbReference type="ARBA" id="ARBA00023015"/>
    </source>
</evidence>
<dbReference type="InterPro" id="IPR000148">
    <property type="entry name" value="Papilloma_E7"/>
</dbReference>
<gene>
    <name evidence="18" type="primary">E7</name>
</gene>
<dbReference type="GO" id="GO:0039645">
    <property type="term" value="P:symbiont-mediated perturbation of host cell cycle G1/S transition checkpoint"/>
    <property type="evidence" value="ECO:0007669"/>
    <property type="project" value="UniProtKB-UniRule"/>
</dbReference>
<keyword evidence="6 18" id="KW-0479">Metal-binding</keyword>
<keyword evidence="9 18" id="KW-0862">Zinc</keyword>
<evidence type="ECO:0000256" key="6">
    <source>
        <dbReference type="ARBA" id="ARBA00022723"/>
    </source>
</evidence>
<feature type="short sequence motif" description="Nuclear export signal" evidence="18">
    <location>
        <begin position="66"/>
        <end position="74"/>
    </location>
</feature>
<evidence type="ECO:0000256" key="15">
    <source>
        <dbReference type="ARBA" id="ARBA00023258"/>
    </source>
</evidence>
<keyword evidence="3 18" id="KW-1048">Host nucleus</keyword>
<evidence type="ECO:0000256" key="12">
    <source>
        <dbReference type="ARBA" id="ARBA00023159"/>
    </source>
</evidence>
<keyword evidence="14 18" id="KW-1035">Host cytoplasm</keyword>
<evidence type="ECO:0000313" key="20">
    <source>
        <dbReference type="EMBL" id="AQM73649.1"/>
    </source>
</evidence>
<dbReference type="GO" id="GO:0039502">
    <property type="term" value="P:symbiont-mediated suppression of host type I interferon-mediated signaling pathway"/>
    <property type="evidence" value="ECO:0007669"/>
    <property type="project" value="UniProtKB-UniRule"/>
</dbReference>
<comment type="function">
    <text evidence="18">Plays a role in viral genome replication by driving entry of quiescent cells into the cell cycle. Stimulation of progression from G1 to S phase allows the virus to efficiently use the cellular DNA replicating machinery to achieve viral genome replication. E7 protein has both transforming and trans-activating activities. Induces the disassembly of the E2F1 transcription factor from RB1, with subsequent transcriptional activation of E2F1-regulated S-phase genes. Interferes with host histone deacetylation mediated by HDAC1 and HDAC2, leading to transcription activation. Plays also a role in the inhibition of both antiviral and antiproliferative functions of host interferon alpha. Interaction with host TMEM173/STING impairs the ability of TMEM173/STING to sense cytosolic DNA and promote the production of type I interferon (IFN-alpha and IFN-beta).</text>
</comment>
<evidence type="ECO:0000256" key="4">
    <source>
        <dbReference type="ARBA" id="ARBA00022581"/>
    </source>
</evidence>
<proteinExistence type="inferred from homology"/>
<dbReference type="GO" id="GO:0003700">
    <property type="term" value="F:DNA-binding transcription factor activity"/>
    <property type="evidence" value="ECO:0007669"/>
    <property type="project" value="UniProtKB-UniRule"/>
</dbReference>
<dbReference type="Gene3D" id="3.30.160.330">
    <property type="match status" value="1"/>
</dbReference>
<accession>A0A1Q1PPA7</accession>
<dbReference type="SUPFAM" id="SSF161234">
    <property type="entry name" value="E7 C-terminal domain-like"/>
    <property type="match status" value="1"/>
</dbReference>
<keyword evidence="16 18" id="KW-0899">Viral immunoevasion</keyword>
<comment type="PTM">
    <text evidence="18">Highly phosphorylated.</text>
</comment>
<evidence type="ECO:0000256" key="19">
    <source>
        <dbReference type="PIRNR" id="PIRNR003407"/>
    </source>
</evidence>
<keyword evidence="2 18" id="KW-0244">Early protein</keyword>
<feature type="zinc finger region" evidence="18">
    <location>
        <begin position="48"/>
        <end position="84"/>
    </location>
</feature>
<dbReference type="HAMAP" id="MF_04004">
    <property type="entry name" value="PPV_E7"/>
    <property type="match status" value="1"/>
</dbReference>
<evidence type="ECO:0000256" key="2">
    <source>
        <dbReference type="ARBA" id="ARBA00022518"/>
    </source>
</evidence>
<evidence type="ECO:0000256" key="9">
    <source>
        <dbReference type="ARBA" id="ARBA00022833"/>
    </source>
</evidence>
<name>A0A1Q1PPA7_9PAPI</name>
<comment type="subcellular location">
    <subcellularLocation>
        <location evidence="18">Host cytoplasm</location>
    </subcellularLocation>
    <subcellularLocation>
        <location evidence="18">Host nucleus</location>
    </subcellularLocation>
    <text evidence="18">Predominantly found in the host nucleus.</text>
</comment>
<keyword evidence="7 18" id="KW-0863">Zinc-finger</keyword>
<dbReference type="GO" id="GO:0019904">
    <property type="term" value="F:protein domain specific binding"/>
    <property type="evidence" value="ECO:0007669"/>
    <property type="project" value="UniProtKB-UniRule"/>
</dbReference>
<comment type="similarity">
    <text evidence="18 19">Belongs to the papillomaviridae E7 protein family.</text>
</comment>
<keyword evidence="11 18" id="KW-0238">DNA-binding</keyword>
<dbReference type="GO" id="GO:0042025">
    <property type="term" value="C:host cell nucleus"/>
    <property type="evidence" value="ECO:0007669"/>
    <property type="project" value="UniProtKB-SubCell"/>
</dbReference>
<comment type="caution">
    <text evidence="18">Lacks conserved residue(s) required for the propagation of feature annotation.</text>
</comment>
<keyword evidence="8 18" id="KW-1114">Inhibition of host interferon signaling pathway by virus</keyword>
<keyword evidence="4 18" id="KW-0945">Host-virus interaction</keyword>
<evidence type="ECO:0000256" key="7">
    <source>
        <dbReference type="ARBA" id="ARBA00022771"/>
    </source>
</evidence>
<dbReference type="PIRSF" id="PIRSF003407">
    <property type="entry name" value="Papvi_E7"/>
    <property type="match status" value="1"/>
</dbReference>
<evidence type="ECO:0000256" key="11">
    <source>
        <dbReference type="ARBA" id="ARBA00023125"/>
    </source>
</evidence>
<evidence type="ECO:0000256" key="13">
    <source>
        <dbReference type="ARBA" id="ARBA00023163"/>
    </source>
</evidence>
<keyword evidence="13 18" id="KW-0804">Transcription</keyword>
<keyword evidence="17 18" id="KW-1078">G1/S host cell cycle checkpoint dysregulation by virus</keyword>
<evidence type="ECO:0000256" key="16">
    <source>
        <dbReference type="ARBA" id="ARBA00023280"/>
    </source>
</evidence>
<evidence type="ECO:0000256" key="17">
    <source>
        <dbReference type="ARBA" id="ARBA00023309"/>
    </source>
</evidence>
<dbReference type="GO" id="GO:0052170">
    <property type="term" value="P:symbiont-mediated suppression of host innate immune response"/>
    <property type="evidence" value="ECO:0007669"/>
    <property type="project" value="UniProtKB-KW"/>
</dbReference>
<evidence type="ECO:0000313" key="21">
    <source>
        <dbReference type="EMBL" id="AYA94880.1"/>
    </source>
</evidence>
<dbReference type="GO" id="GO:0030430">
    <property type="term" value="C:host cell cytoplasm"/>
    <property type="evidence" value="ECO:0007669"/>
    <property type="project" value="UniProtKB-SubCell"/>
</dbReference>
<dbReference type="Pfam" id="PF00527">
    <property type="entry name" value="E7"/>
    <property type="match status" value="1"/>
</dbReference>
<dbReference type="EMBL" id="KX781280">
    <property type="protein sequence ID" value="AQM73649.1"/>
    <property type="molecule type" value="Genomic_DNA"/>
</dbReference>
<keyword evidence="15" id="KW-0922">Interferon antiviral system evasion</keyword>
<comment type="function">
    <text evidence="19">E7 protein has both transforming and trans-activating activities.</text>
</comment>
<dbReference type="EMBL" id="MH777323">
    <property type="protein sequence ID" value="AYA94880.1"/>
    <property type="molecule type" value="Genomic_DNA"/>
</dbReference>
<keyword evidence="1 18" id="KW-1121">Modulation of host cell cycle by virus</keyword>
<dbReference type="GO" id="GO:0006351">
    <property type="term" value="P:DNA-templated transcription"/>
    <property type="evidence" value="ECO:0007669"/>
    <property type="project" value="UniProtKB-UniRule"/>
</dbReference>
<dbReference type="GO" id="GO:0008270">
    <property type="term" value="F:zinc ion binding"/>
    <property type="evidence" value="ECO:0007669"/>
    <property type="project" value="UniProtKB-KW"/>
</dbReference>